<evidence type="ECO:0000313" key="4">
    <source>
        <dbReference type="EMBL" id="TMQ63925.1"/>
    </source>
</evidence>
<evidence type="ECO:0000313" key="5">
    <source>
        <dbReference type="Proteomes" id="UP000316609"/>
    </source>
</evidence>
<feature type="chain" id="PRO_5021776914" evidence="3">
    <location>
        <begin position="20"/>
        <end position="718"/>
    </location>
</feature>
<feature type="repeat" description="TPR" evidence="1">
    <location>
        <begin position="185"/>
        <end position="218"/>
    </location>
</feature>
<gene>
    <name evidence="4" type="ORF">E6K78_10160</name>
</gene>
<evidence type="ECO:0000256" key="2">
    <source>
        <dbReference type="SAM" id="MobiDB-lite"/>
    </source>
</evidence>
<dbReference type="EMBL" id="VBOY01000100">
    <property type="protein sequence ID" value="TMQ63925.1"/>
    <property type="molecule type" value="Genomic_DNA"/>
</dbReference>
<dbReference type="PROSITE" id="PS50005">
    <property type="entry name" value="TPR"/>
    <property type="match status" value="2"/>
</dbReference>
<feature type="compositionally biased region" description="Basic and acidic residues" evidence="2">
    <location>
        <begin position="123"/>
        <end position="136"/>
    </location>
</feature>
<dbReference type="PANTHER" id="PTHR12558">
    <property type="entry name" value="CELL DIVISION CYCLE 16,23,27"/>
    <property type="match status" value="1"/>
</dbReference>
<protein>
    <submittedName>
        <fullName evidence="4">Tetratricopeptide repeat protein</fullName>
    </submittedName>
</protein>
<feature type="compositionally biased region" description="Low complexity" evidence="2">
    <location>
        <begin position="143"/>
        <end position="154"/>
    </location>
</feature>
<dbReference type="SMART" id="SM00028">
    <property type="entry name" value="TPR"/>
    <property type="match status" value="8"/>
</dbReference>
<feature type="signal peptide" evidence="3">
    <location>
        <begin position="1"/>
        <end position="19"/>
    </location>
</feature>
<sequence length="718" mass="80551">MRRPSLPVLLAPALLAGCAAHHLSPQGTLADLHKVKPDVQDVTVEQGLDQAMEGYRRFLKETPETAMTPEAIRRLADLQLEKQFGIRTGDGKSRAMAAPESGKAPAAGQKGMPNLAAETIGKAPRESDRDFERRTTAESTLPSGSSADASQAGALPAGMDPAGPLEAIALYEKLLKDYPSYENSDQVLYQMSRAYDELGRTEEAMATMERLIRANPHSVHYDEVQYRRGEFYFTRRKYRDAENAYSAVIGLGAHGEYYELALYKLGWTFYKQDLYEEALQKYVALLDYKVSVGYDFDQAHEEDEERRVADTFRVISLSFSNLGGPAAIRDFFTKNGSRPYEDRIYSNLGEHYLAKLRYDDAAKTFKTFVELNPFHRSAPRFSMRVIETFTQGGFPKLVLESKREFATQYGLKAEYWQHFKPEESPEVLSYLKSNLKDLATHYHAQYQNKDLANEKDANYREAFRWYEDYLESFPKDAESPAINYRLADLLLENKDFGQAAKQYERTAYEYAPHPQSAAAGYAAVYAYREQLKVADKAQLDVVKHDTVASSIKFADTFPQHEKAAAVLGAAADDLYEMKDYPTAVATAQRVIDTYPGAEAGIRRTAWIVVAHGSFELAQYPQAEHAYTQVLAATPEDDKSRAGFVDNLAASIYKQGEAANQAQDYRAAADHFLRIRTAAPTSTIRPTAEYDAGAALIRLQDWAAAAQVLEAFRSAYPKH</sequence>
<dbReference type="SUPFAM" id="SSF48452">
    <property type="entry name" value="TPR-like"/>
    <property type="match status" value="3"/>
</dbReference>
<comment type="caution">
    <text evidence="4">The sequence shown here is derived from an EMBL/GenBank/DDBJ whole genome shotgun (WGS) entry which is preliminary data.</text>
</comment>
<keyword evidence="3" id="KW-0732">Signal</keyword>
<proteinExistence type="predicted"/>
<dbReference type="Pfam" id="PF13432">
    <property type="entry name" value="TPR_16"/>
    <property type="match status" value="2"/>
</dbReference>
<dbReference type="Gene3D" id="1.25.40.10">
    <property type="entry name" value="Tetratricopeptide repeat domain"/>
    <property type="match status" value="6"/>
</dbReference>
<organism evidence="4 5">
    <name type="scientific">Eiseniibacteriota bacterium</name>
    <dbReference type="NCBI Taxonomy" id="2212470"/>
    <lineage>
        <taxon>Bacteria</taxon>
        <taxon>Candidatus Eiseniibacteriota</taxon>
    </lineage>
</organism>
<evidence type="ECO:0000256" key="1">
    <source>
        <dbReference type="PROSITE-ProRule" id="PRU00339"/>
    </source>
</evidence>
<dbReference type="Proteomes" id="UP000316609">
    <property type="component" value="Unassembled WGS sequence"/>
</dbReference>
<feature type="non-terminal residue" evidence="4">
    <location>
        <position position="718"/>
    </location>
</feature>
<dbReference type="PROSITE" id="PS51257">
    <property type="entry name" value="PROKAR_LIPOPROTEIN"/>
    <property type="match status" value="1"/>
</dbReference>
<evidence type="ECO:0000256" key="3">
    <source>
        <dbReference type="SAM" id="SignalP"/>
    </source>
</evidence>
<name>A0A538TJX7_UNCEI</name>
<feature type="repeat" description="TPR" evidence="1">
    <location>
        <begin position="342"/>
        <end position="375"/>
    </location>
</feature>
<feature type="region of interest" description="Disordered" evidence="2">
    <location>
        <begin position="87"/>
        <end position="158"/>
    </location>
</feature>
<reference evidence="4 5" key="1">
    <citation type="journal article" date="2019" name="Nat. Microbiol.">
        <title>Mediterranean grassland soil C-N compound turnover is dependent on rainfall and depth, and is mediated by genomically divergent microorganisms.</title>
        <authorList>
            <person name="Diamond S."/>
            <person name="Andeer P.F."/>
            <person name="Li Z."/>
            <person name="Crits-Christoph A."/>
            <person name="Burstein D."/>
            <person name="Anantharaman K."/>
            <person name="Lane K.R."/>
            <person name="Thomas B.C."/>
            <person name="Pan C."/>
            <person name="Northen T.R."/>
            <person name="Banfield J.F."/>
        </authorList>
    </citation>
    <scope>NUCLEOTIDE SEQUENCE [LARGE SCALE GENOMIC DNA]</scope>
    <source>
        <strain evidence="4">WS_8</strain>
    </source>
</reference>
<dbReference type="Pfam" id="PF13174">
    <property type="entry name" value="TPR_6"/>
    <property type="match status" value="2"/>
</dbReference>
<dbReference type="PANTHER" id="PTHR12558:SF13">
    <property type="entry name" value="CELL DIVISION CYCLE PROTEIN 27 HOMOLOG"/>
    <property type="match status" value="1"/>
</dbReference>
<dbReference type="InterPro" id="IPR019734">
    <property type="entry name" value="TPR_rpt"/>
</dbReference>
<keyword evidence="1" id="KW-0802">TPR repeat</keyword>
<accession>A0A538TJX7</accession>
<dbReference type="InterPro" id="IPR011990">
    <property type="entry name" value="TPR-like_helical_dom_sf"/>
</dbReference>
<dbReference type="Pfam" id="PF14559">
    <property type="entry name" value="TPR_19"/>
    <property type="match status" value="1"/>
</dbReference>
<dbReference type="AlphaFoldDB" id="A0A538TJX7"/>